<proteinExistence type="predicted"/>
<keyword evidence="2" id="KW-0315">Glutamine amidotransferase</keyword>
<accession>A0AA47I7N9</accession>
<dbReference type="Pfam" id="PF03575">
    <property type="entry name" value="Peptidase_S51"/>
    <property type="match status" value="1"/>
</dbReference>
<sequence length="211" mass="23554">MKLLLSGGNAEGVVTLDEFFASQIDLSRTVLYVPVADKETNYGQRFEWFKRTYNKYGIFNIEMCIDLNKAVISDIYTAIYIGGGNTFKLLKEIKESGFDKKLIDFINRGGFVYGLSAGSIIFSEDITSTTYDSENTIGFEDSTGLNLVKGFNICCHYGNGDYDNTNYKRNRIQEYSAQSYGTIALPDGCAAYIQDDTITFMGSGVVLFKKP</sequence>
<name>A0AA47I7N9_9CLOT</name>
<dbReference type="GO" id="GO:0008236">
    <property type="term" value="F:serine-type peptidase activity"/>
    <property type="evidence" value="ECO:0007669"/>
    <property type="project" value="InterPro"/>
</dbReference>
<gene>
    <name evidence="2" type="ORF">LL038_06065</name>
</gene>
<dbReference type="PANTHER" id="PTHR20842:SF0">
    <property type="entry name" value="ALPHA-ASPARTYL DIPEPTIDASE"/>
    <property type="match status" value="1"/>
</dbReference>
<dbReference type="RefSeq" id="WP_216171803.1">
    <property type="nucleotide sequence ID" value="NZ_CP086239.1"/>
</dbReference>
<dbReference type="PANTHER" id="PTHR20842">
    <property type="entry name" value="PROTEASE S51 ALPHA-ASPARTYL DIPEPTIDASE"/>
    <property type="match status" value="1"/>
</dbReference>
<dbReference type="GO" id="GO:0006508">
    <property type="term" value="P:proteolysis"/>
    <property type="evidence" value="ECO:0007669"/>
    <property type="project" value="InterPro"/>
</dbReference>
<evidence type="ECO:0000313" key="2">
    <source>
        <dbReference type="EMBL" id="WAG61808.1"/>
    </source>
</evidence>
<reference evidence="2" key="1">
    <citation type="submission" date="2021-11" db="EMBL/GenBank/DDBJ databases">
        <title>Clostridia strains as spoilage organisms.</title>
        <authorList>
            <person name="Wambui J."/>
            <person name="Stevens M.J.A."/>
            <person name="Stephan R."/>
        </authorList>
    </citation>
    <scope>NUCLEOTIDE SEQUENCE</scope>
    <source>
        <strain evidence="2">CF009</strain>
    </source>
</reference>
<evidence type="ECO:0000313" key="3">
    <source>
        <dbReference type="Proteomes" id="UP001164733"/>
    </source>
</evidence>
<keyword evidence="1" id="KW-0378">Hydrolase</keyword>
<dbReference type="AlphaFoldDB" id="A0AA47I7N9"/>
<dbReference type="Proteomes" id="UP001164733">
    <property type="component" value="Chromosome"/>
</dbReference>
<evidence type="ECO:0000256" key="1">
    <source>
        <dbReference type="ARBA" id="ARBA00022801"/>
    </source>
</evidence>
<dbReference type="InterPro" id="IPR005320">
    <property type="entry name" value="Peptidase_S51"/>
</dbReference>
<organism evidence="2 3">
    <name type="scientific">Clostridium estertheticum</name>
    <dbReference type="NCBI Taxonomy" id="238834"/>
    <lineage>
        <taxon>Bacteria</taxon>
        <taxon>Bacillati</taxon>
        <taxon>Bacillota</taxon>
        <taxon>Clostridia</taxon>
        <taxon>Eubacteriales</taxon>
        <taxon>Clostridiaceae</taxon>
        <taxon>Clostridium</taxon>
    </lineage>
</organism>
<protein>
    <submittedName>
        <fullName evidence="2">Type 1 glutamine amidotransferase-like domain-containing protein</fullName>
    </submittedName>
</protein>
<dbReference type="EMBL" id="CP086239">
    <property type="protein sequence ID" value="WAG61808.1"/>
    <property type="molecule type" value="Genomic_DNA"/>
</dbReference>